<proteinExistence type="predicted"/>
<evidence type="ECO:0000313" key="3">
    <source>
        <dbReference type="Proteomes" id="UP000787472"/>
    </source>
</evidence>
<accession>A0A9E5T4D0</accession>
<dbReference type="RefSeq" id="WP_167191226.1">
    <property type="nucleotide sequence ID" value="NZ_JAAONZ010000020.1"/>
</dbReference>
<sequence length="126" mass="13819">MKRINWYRCMKLPLFLLILSGTLGISTIASAEVGQIDGHIWQASSLNEKRAYLMGVSNVVAVNRAIQIKHNDLDPDAAVNHIAAAMDASTIDAAISRIDSWYRSNDSKLDVPVLGVVWLGLVKAMQ</sequence>
<comment type="caution">
    <text evidence="2">The sequence shown here is derived from an EMBL/GenBank/DDBJ whole genome shotgun (WGS) entry which is preliminary data.</text>
</comment>
<protein>
    <submittedName>
        <fullName evidence="2">Uncharacterized protein</fullName>
    </submittedName>
</protein>
<evidence type="ECO:0000313" key="2">
    <source>
        <dbReference type="EMBL" id="NHO67819.1"/>
    </source>
</evidence>
<gene>
    <name evidence="2" type="ORF">G8770_19920</name>
</gene>
<feature type="chain" id="PRO_5039218939" evidence="1">
    <location>
        <begin position="32"/>
        <end position="126"/>
    </location>
</feature>
<organism evidence="2 3">
    <name type="scientific">Pseudomaricurvus hydrocarbonicus</name>
    <dbReference type="NCBI Taxonomy" id="1470433"/>
    <lineage>
        <taxon>Bacteria</taxon>
        <taxon>Pseudomonadati</taxon>
        <taxon>Pseudomonadota</taxon>
        <taxon>Gammaproteobacteria</taxon>
        <taxon>Cellvibrionales</taxon>
        <taxon>Cellvibrionaceae</taxon>
        <taxon>Pseudomaricurvus</taxon>
    </lineage>
</organism>
<keyword evidence="1" id="KW-0732">Signal</keyword>
<name>A0A9E5T4D0_9GAMM</name>
<keyword evidence="3" id="KW-1185">Reference proteome</keyword>
<dbReference type="Proteomes" id="UP000787472">
    <property type="component" value="Unassembled WGS sequence"/>
</dbReference>
<evidence type="ECO:0000256" key="1">
    <source>
        <dbReference type="SAM" id="SignalP"/>
    </source>
</evidence>
<dbReference type="EMBL" id="JAAONZ010000020">
    <property type="protein sequence ID" value="NHO67819.1"/>
    <property type="molecule type" value="Genomic_DNA"/>
</dbReference>
<feature type="signal peptide" evidence="1">
    <location>
        <begin position="1"/>
        <end position="31"/>
    </location>
</feature>
<dbReference type="AlphaFoldDB" id="A0A9E5T4D0"/>
<reference evidence="2" key="1">
    <citation type="submission" date="2020-03" db="EMBL/GenBank/DDBJ databases">
        <authorList>
            <person name="Guo F."/>
        </authorList>
    </citation>
    <scope>NUCLEOTIDE SEQUENCE</scope>
    <source>
        <strain evidence="2">JCM 30134</strain>
    </source>
</reference>